<keyword evidence="2" id="KW-0560">Oxidoreductase</keyword>
<gene>
    <name evidence="5" type="ORF">WMW72_06500</name>
</gene>
<dbReference type="InterPro" id="IPR051317">
    <property type="entry name" value="Gfo/Idh/MocA_oxidoreduct"/>
</dbReference>
<dbReference type="SUPFAM" id="SSF55347">
    <property type="entry name" value="Glyceraldehyde-3-phosphate dehydrogenase-like, C-terminal domain"/>
    <property type="match status" value="1"/>
</dbReference>
<evidence type="ECO:0000313" key="5">
    <source>
        <dbReference type="EMBL" id="MEK8127563.1"/>
    </source>
</evidence>
<organism evidence="5 6">
    <name type="scientific">Paenibacillus filicis</name>
    <dbReference type="NCBI Taxonomy" id="669464"/>
    <lineage>
        <taxon>Bacteria</taxon>
        <taxon>Bacillati</taxon>
        <taxon>Bacillota</taxon>
        <taxon>Bacilli</taxon>
        <taxon>Bacillales</taxon>
        <taxon>Paenibacillaceae</taxon>
        <taxon>Paenibacillus</taxon>
    </lineage>
</organism>
<dbReference type="Pfam" id="PF01408">
    <property type="entry name" value="GFO_IDH_MocA"/>
    <property type="match status" value="1"/>
</dbReference>
<dbReference type="PANTHER" id="PTHR43708">
    <property type="entry name" value="CONSERVED EXPRESSED OXIDOREDUCTASE (EUROFUNG)"/>
    <property type="match status" value="1"/>
</dbReference>
<evidence type="ECO:0000313" key="6">
    <source>
        <dbReference type="Proteomes" id="UP001469365"/>
    </source>
</evidence>
<evidence type="ECO:0000256" key="2">
    <source>
        <dbReference type="ARBA" id="ARBA00023002"/>
    </source>
</evidence>
<dbReference type="Pfam" id="PF22725">
    <property type="entry name" value="GFO_IDH_MocA_C3"/>
    <property type="match status" value="1"/>
</dbReference>
<proteinExistence type="inferred from homology"/>
<keyword evidence="6" id="KW-1185">Reference proteome</keyword>
<reference evidence="5 6" key="1">
    <citation type="submission" date="2024-04" db="EMBL/GenBank/DDBJ databases">
        <title>draft genome sequnece of Paenibacillus filicis.</title>
        <authorList>
            <person name="Kim D.-U."/>
        </authorList>
    </citation>
    <scope>NUCLEOTIDE SEQUENCE [LARGE SCALE GENOMIC DNA]</scope>
    <source>
        <strain evidence="5 6">KACC14197</strain>
    </source>
</reference>
<dbReference type="InterPro" id="IPR036291">
    <property type="entry name" value="NAD(P)-bd_dom_sf"/>
</dbReference>
<feature type="domain" description="Gfo/Idh/MocA-like oxidoreductase N-terminal" evidence="3">
    <location>
        <begin position="28"/>
        <end position="144"/>
    </location>
</feature>
<dbReference type="InterPro" id="IPR000683">
    <property type="entry name" value="Gfo/Idh/MocA-like_OxRdtase_N"/>
</dbReference>
<dbReference type="RefSeq" id="WP_341414628.1">
    <property type="nucleotide sequence ID" value="NZ_JBBPCC010000003.1"/>
</dbReference>
<dbReference type="Proteomes" id="UP001469365">
    <property type="component" value="Unassembled WGS sequence"/>
</dbReference>
<dbReference type="Gene3D" id="3.40.50.720">
    <property type="entry name" value="NAD(P)-binding Rossmann-like Domain"/>
    <property type="match status" value="1"/>
</dbReference>
<comment type="caution">
    <text evidence="5">The sequence shown here is derived from an EMBL/GenBank/DDBJ whole genome shotgun (WGS) entry which is preliminary data.</text>
</comment>
<accession>A0ABU9DHL7</accession>
<dbReference type="InterPro" id="IPR055170">
    <property type="entry name" value="GFO_IDH_MocA-like_dom"/>
</dbReference>
<evidence type="ECO:0000259" key="3">
    <source>
        <dbReference type="Pfam" id="PF01408"/>
    </source>
</evidence>
<comment type="similarity">
    <text evidence="1">Belongs to the Gfo/Idh/MocA family.</text>
</comment>
<sequence>MTATETLGNTEWLDLDYKPRVPQDRSIGIAIVGAGEIVEACHLPAYRMGELNVVGLYDMDAAKARTLADKFGIAKVYGTLDELLADPQVRVVDLAVPAKAQPGIAARVAEAGKHMLCQKPLAETYAEAVAIADACSRAGVKGAVNQQMRWSPGIRATHTIIRRGWLGELLQASIAVNVKQEFANWGWLRTMPTLEFMYHSIHYIDAIRFLFGTPEYIYADGARFPGQQCVGETRTLLHMKFPGEARGLIHDNHNHIAGEEDWYATYRFEGTEGIVKGTNGSLYNYPVGREDTLSFHSKRVHPDYWFTPSLHGKWFPHAFLGTMGELLRAIEEDREPENSVQDNLLTMQIVFAAYRSMAENRPVRLEEIAQEEAVSC</sequence>
<dbReference type="EMBL" id="JBBPCC010000003">
    <property type="protein sequence ID" value="MEK8127563.1"/>
    <property type="molecule type" value="Genomic_DNA"/>
</dbReference>
<dbReference type="PANTHER" id="PTHR43708:SF5">
    <property type="entry name" value="CONSERVED EXPRESSED OXIDOREDUCTASE (EUROFUNG)-RELATED"/>
    <property type="match status" value="1"/>
</dbReference>
<dbReference type="Gene3D" id="3.30.360.10">
    <property type="entry name" value="Dihydrodipicolinate Reductase, domain 2"/>
    <property type="match status" value="1"/>
</dbReference>
<evidence type="ECO:0000259" key="4">
    <source>
        <dbReference type="Pfam" id="PF22725"/>
    </source>
</evidence>
<feature type="domain" description="GFO/IDH/MocA-like oxidoreductase" evidence="4">
    <location>
        <begin position="155"/>
        <end position="275"/>
    </location>
</feature>
<protein>
    <submittedName>
        <fullName evidence="5">Gfo/Idh/MocA family oxidoreductase</fullName>
    </submittedName>
</protein>
<dbReference type="SUPFAM" id="SSF51735">
    <property type="entry name" value="NAD(P)-binding Rossmann-fold domains"/>
    <property type="match status" value="1"/>
</dbReference>
<evidence type="ECO:0000256" key="1">
    <source>
        <dbReference type="ARBA" id="ARBA00010928"/>
    </source>
</evidence>
<name>A0ABU9DHL7_9BACL</name>